<protein>
    <submittedName>
        <fullName evidence="4">Uncharacterized protein</fullName>
    </submittedName>
</protein>
<proteinExistence type="inferred from homology"/>
<name>A0A0B6ZR67_9EUPU</name>
<dbReference type="AlphaFoldDB" id="A0A0B6ZR67"/>
<evidence type="ECO:0000313" key="4">
    <source>
        <dbReference type="EMBL" id="CEK71139.1"/>
    </source>
</evidence>
<dbReference type="InterPro" id="IPR034904">
    <property type="entry name" value="FSCA_dom_sf"/>
</dbReference>
<gene>
    <name evidence="4" type="primary">ORF77104</name>
</gene>
<dbReference type="GO" id="GO:0051604">
    <property type="term" value="P:protein maturation"/>
    <property type="evidence" value="ECO:0007669"/>
    <property type="project" value="InterPro"/>
</dbReference>
<dbReference type="FunFam" id="3.30.300.130:FF:000004">
    <property type="entry name" value="cytosolic iron-sulfur assembly component 2A"/>
    <property type="match status" value="1"/>
</dbReference>
<dbReference type="PANTHER" id="PTHR12377:SF2">
    <property type="entry name" value="CYTOSOLIC IRON-SULFUR ASSEMBLY COMPONENT 2A"/>
    <property type="match status" value="1"/>
</dbReference>
<accession>A0A0B6ZR67</accession>
<dbReference type="Gene3D" id="3.30.300.130">
    <property type="entry name" value="Fe-S cluster assembly (FSCA)"/>
    <property type="match status" value="1"/>
</dbReference>
<dbReference type="Gene3D" id="6.10.250.1280">
    <property type="match status" value="1"/>
</dbReference>
<dbReference type="PANTHER" id="PTHR12377">
    <property type="entry name" value="CYTOSOLIC IRON-SULFUR ASSEMBLY COMPONENT 2B-RELATED"/>
    <property type="match status" value="1"/>
</dbReference>
<dbReference type="GO" id="GO:0007059">
    <property type="term" value="P:chromosome segregation"/>
    <property type="evidence" value="ECO:0007669"/>
    <property type="project" value="UniProtKB-KW"/>
</dbReference>
<evidence type="ECO:0000256" key="2">
    <source>
        <dbReference type="ARBA" id="ARBA00022829"/>
    </source>
</evidence>
<dbReference type="InterPro" id="IPR039796">
    <property type="entry name" value="MIP18"/>
</dbReference>
<feature type="compositionally biased region" description="Polar residues" evidence="3">
    <location>
        <begin position="1"/>
        <end position="12"/>
    </location>
</feature>
<comment type="similarity">
    <text evidence="1">Belongs to the MIP18 family.</text>
</comment>
<sequence length="184" mass="20969">MSATSNLNNTIIDSVYPRRQHRQGNQKDGSSVDTFDWQHVNNYNEKQVEDSEDTEIKLLQETIYDLISKIRDPEKPDTLEDLNVISESGVKVRRLNSGQLLAQIEFVPTVPHCNLASIIGLTMRSKLEQYLPEKLKVDINIKKGTHNIADEINKQINDKERISAALENPNLQKLIKECVDAEES</sequence>
<reference evidence="4" key="1">
    <citation type="submission" date="2014-12" db="EMBL/GenBank/DDBJ databases">
        <title>Insight into the proteome of Arion vulgaris.</title>
        <authorList>
            <person name="Aradska J."/>
            <person name="Bulat T."/>
            <person name="Smidak R."/>
            <person name="Sarate P."/>
            <person name="Gangsoo J."/>
            <person name="Sialana F."/>
            <person name="Bilban M."/>
            <person name="Lubec G."/>
        </authorList>
    </citation>
    <scope>NUCLEOTIDE SEQUENCE</scope>
    <source>
        <tissue evidence="4">Skin</tissue>
    </source>
</reference>
<organism evidence="4">
    <name type="scientific">Arion vulgaris</name>
    <dbReference type="NCBI Taxonomy" id="1028688"/>
    <lineage>
        <taxon>Eukaryota</taxon>
        <taxon>Metazoa</taxon>
        <taxon>Spiralia</taxon>
        <taxon>Lophotrochozoa</taxon>
        <taxon>Mollusca</taxon>
        <taxon>Gastropoda</taxon>
        <taxon>Heterobranchia</taxon>
        <taxon>Euthyneura</taxon>
        <taxon>Panpulmonata</taxon>
        <taxon>Eupulmonata</taxon>
        <taxon>Stylommatophora</taxon>
        <taxon>Helicina</taxon>
        <taxon>Arionoidea</taxon>
        <taxon>Arionidae</taxon>
        <taxon>Arion</taxon>
    </lineage>
</organism>
<evidence type="ECO:0000256" key="1">
    <source>
        <dbReference type="ARBA" id="ARBA00010381"/>
    </source>
</evidence>
<keyword evidence="2" id="KW-0159">Chromosome partition</keyword>
<evidence type="ECO:0000256" key="3">
    <source>
        <dbReference type="SAM" id="MobiDB-lite"/>
    </source>
</evidence>
<feature type="region of interest" description="Disordered" evidence="3">
    <location>
        <begin position="1"/>
        <end position="34"/>
    </location>
</feature>
<dbReference type="EMBL" id="HACG01024274">
    <property type="protein sequence ID" value="CEK71139.1"/>
    <property type="molecule type" value="Transcribed_RNA"/>
</dbReference>
<dbReference type="SUPFAM" id="SSF117916">
    <property type="entry name" value="Fe-S cluster assembly (FSCA) domain-like"/>
    <property type="match status" value="1"/>
</dbReference>